<sequence>MQQSDGLRIIDLTGTLLDQHYLVQLWLLSNSIFVWMGSATEKPRLESLSTAIATRYSPMPLITSVVGAPEMEGQQIAQRLARRTERQCFVSCQLPDHVPELIAYVEKEIMKRLTEEGLMKK</sequence>
<reference evidence="1 2" key="1">
    <citation type="journal article" date="2022" name="bioRxiv">
        <title>The genome of the oomycete Peronosclerospora sorghi, a cosmopolitan pathogen of maize and sorghum, is inflated with dispersed pseudogenes.</title>
        <authorList>
            <person name="Fletcher K."/>
            <person name="Martin F."/>
            <person name="Isakeit T."/>
            <person name="Cavanaugh K."/>
            <person name="Magill C."/>
            <person name="Michelmore R."/>
        </authorList>
    </citation>
    <scope>NUCLEOTIDE SEQUENCE [LARGE SCALE GENOMIC DNA]</scope>
    <source>
        <strain evidence="1">P6</strain>
    </source>
</reference>
<keyword evidence="2" id="KW-1185">Reference proteome</keyword>
<proteinExistence type="predicted"/>
<comment type="caution">
    <text evidence="1">The sequence shown here is derived from an EMBL/GenBank/DDBJ whole genome shotgun (WGS) entry which is preliminary data.</text>
</comment>
<dbReference type="EMBL" id="CM047582">
    <property type="protein sequence ID" value="KAI9914979.1"/>
    <property type="molecule type" value="Genomic_DNA"/>
</dbReference>
<evidence type="ECO:0000313" key="2">
    <source>
        <dbReference type="Proteomes" id="UP001163321"/>
    </source>
</evidence>
<evidence type="ECO:0000313" key="1">
    <source>
        <dbReference type="EMBL" id="KAI9914979.1"/>
    </source>
</evidence>
<protein>
    <submittedName>
        <fullName evidence="1">Uncharacterized protein</fullName>
    </submittedName>
</protein>
<organism evidence="1 2">
    <name type="scientific">Peronosclerospora sorghi</name>
    <dbReference type="NCBI Taxonomy" id="230839"/>
    <lineage>
        <taxon>Eukaryota</taxon>
        <taxon>Sar</taxon>
        <taxon>Stramenopiles</taxon>
        <taxon>Oomycota</taxon>
        <taxon>Peronosporomycetes</taxon>
        <taxon>Peronosporales</taxon>
        <taxon>Peronosporaceae</taxon>
        <taxon>Peronosclerospora</taxon>
    </lineage>
</organism>
<dbReference type="Proteomes" id="UP001163321">
    <property type="component" value="Chromosome 3"/>
</dbReference>
<name>A0ACC0W878_9STRA</name>
<accession>A0ACC0W878</accession>
<gene>
    <name evidence="1" type="ORF">PsorP6_006975</name>
</gene>